<dbReference type="AlphaFoldDB" id="A0A068SGT4"/>
<accession>A0A068SGT4</accession>
<evidence type="ECO:0000313" key="3">
    <source>
        <dbReference type="Proteomes" id="UP000027586"/>
    </source>
</evidence>
<reference evidence="2" key="1">
    <citation type="submission" date="2013-08" db="EMBL/GenBank/DDBJ databases">
        <title>Gene expansion shapes genome architecture in the human pathogen Lichtheimia corymbifera: an evolutionary genomics analysis in the ancient terrestrial Mucorales (Mucoromycotina).</title>
        <authorList>
            <person name="Schwartze V.U."/>
            <person name="Winter S."/>
            <person name="Shelest E."/>
            <person name="Marcet-Houben M."/>
            <person name="Horn F."/>
            <person name="Wehner S."/>
            <person name="Hoffmann K."/>
            <person name="Riege K."/>
            <person name="Sammeth M."/>
            <person name="Nowrousian M."/>
            <person name="Valiante V."/>
            <person name="Linde J."/>
            <person name="Jacobsen I.D."/>
            <person name="Marz M."/>
            <person name="Brakhage A.A."/>
            <person name="Gabaldon T."/>
            <person name="Bocker S."/>
            <person name="Voigt K."/>
        </authorList>
    </citation>
    <scope>NUCLEOTIDE SEQUENCE [LARGE SCALE GENOMIC DNA]</scope>
    <source>
        <strain evidence="2">FSU 9682</strain>
    </source>
</reference>
<evidence type="ECO:0000313" key="2">
    <source>
        <dbReference type="EMBL" id="CDH61553.1"/>
    </source>
</evidence>
<feature type="transmembrane region" description="Helical" evidence="1">
    <location>
        <begin position="28"/>
        <end position="46"/>
    </location>
</feature>
<gene>
    <name evidence="2" type="ORF">LCOR_12327.1</name>
</gene>
<dbReference type="Proteomes" id="UP000027586">
    <property type="component" value="Unassembled WGS sequence"/>
</dbReference>
<protein>
    <submittedName>
        <fullName evidence="2">Uncharacterized protein</fullName>
    </submittedName>
</protein>
<keyword evidence="1" id="KW-1133">Transmembrane helix</keyword>
<feature type="transmembrane region" description="Helical" evidence="1">
    <location>
        <begin position="135"/>
        <end position="158"/>
    </location>
</feature>
<name>A0A068SGT4_9FUNG</name>
<keyword evidence="1" id="KW-0472">Membrane</keyword>
<keyword evidence="3" id="KW-1185">Reference proteome</keyword>
<keyword evidence="1" id="KW-0812">Transmembrane</keyword>
<sequence length="235" mass="26116">MQRVSAPLHAFLDPLFSYQKPTSHRCQWSTSGVFALMTAALTFFVSPNQVIHPSDSTFSLCYDASHCVVVDRIILSTPHPLPSLSLAATTNIDNTTPSSSSPFIMHRPSSSSSSLPSSVPSLSSVAYLHLPHPRLDFLCIFLSSHPSGSPLVFVIMLTPTRRRRHRSRNIVICELPTPSYRRHPGFIAVVVASRDSRRRQHNTFNIIIIIVITPAVFVAIHLCLQLQIHITYIQG</sequence>
<dbReference type="VEuPathDB" id="FungiDB:LCOR_12327.1"/>
<evidence type="ECO:0000256" key="1">
    <source>
        <dbReference type="SAM" id="Phobius"/>
    </source>
</evidence>
<dbReference type="EMBL" id="CBTN010000203">
    <property type="protein sequence ID" value="CDH61553.1"/>
    <property type="molecule type" value="Genomic_DNA"/>
</dbReference>
<proteinExistence type="predicted"/>
<feature type="transmembrane region" description="Helical" evidence="1">
    <location>
        <begin position="204"/>
        <end position="228"/>
    </location>
</feature>
<comment type="caution">
    <text evidence="2">The sequence shown here is derived from an EMBL/GenBank/DDBJ whole genome shotgun (WGS) entry which is preliminary data.</text>
</comment>
<organism evidence="2 3">
    <name type="scientific">Lichtheimia corymbifera JMRC:FSU:9682</name>
    <dbReference type="NCBI Taxonomy" id="1263082"/>
    <lineage>
        <taxon>Eukaryota</taxon>
        <taxon>Fungi</taxon>
        <taxon>Fungi incertae sedis</taxon>
        <taxon>Mucoromycota</taxon>
        <taxon>Mucoromycotina</taxon>
        <taxon>Mucoromycetes</taxon>
        <taxon>Mucorales</taxon>
        <taxon>Lichtheimiaceae</taxon>
        <taxon>Lichtheimia</taxon>
    </lineage>
</organism>